<dbReference type="Proteomes" id="UP000825729">
    <property type="component" value="Unassembled WGS sequence"/>
</dbReference>
<protein>
    <submittedName>
        <fullName evidence="2">Uncharacterized protein</fullName>
    </submittedName>
</protein>
<evidence type="ECO:0000313" key="3">
    <source>
        <dbReference type="Proteomes" id="UP000825729"/>
    </source>
</evidence>
<organism evidence="2 3">
    <name type="scientific">Aristolochia fimbriata</name>
    <name type="common">White veined hardy Dutchman's pipe vine</name>
    <dbReference type="NCBI Taxonomy" id="158543"/>
    <lineage>
        <taxon>Eukaryota</taxon>
        <taxon>Viridiplantae</taxon>
        <taxon>Streptophyta</taxon>
        <taxon>Embryophyta</taxon>
        <taxon>Tracheophyta</taxon>
        <taxon>Spermatophyta</taxon>
        <taxon>Magnoliopsida</taxon>
        <taxon>Magnoliidae</taxon>
        <taxon>Piperales</taxon>
        <taxon>Aristolochiaceae</taxon>
        <taxon>Aristolochia</taxon>
    </lineage>
</organism>
<accession>A0AAV7F186</accession>
<feature type="region of interest" description="Disordered" evidence="1">
    <location>
        <begin position="41"/>
        <end position="77"/>
    </location>
</feature>
<feature type="region of interest" description="Disordered" evidence="1">
    <location>
        <begin position="1"/>
        <end position="21"/>
    </location>
</feature>
<name>A0AAV7F186_ARIFI</name>
<keyword evidence="3" id="KW-1185">Reference proteome</keyword>
<dbReference type="PANTHER" id="PTHR37721:SF1">
    <property type="entry name" value="OS05G0464200 PROTEIN"/>
    <property type="match status" value="1"/>
</dbReference>
<proteinExistence type="predicted"/>
<gene>
    <name evidence="2" type="ORF">H6P81_006207</name>
</gene>
<dbReference type="EMBL" id="JAINDJ010000003">
    <property type="protein sequence ID" value="KAG9453303.1"/>
    <property type="molecule type" value="Genomic_DNA"/>
</dbReference>
<evidence type="ECO:0000256" key="1">
    <source>
        <dbReference type="SAM" id="MobiDB-lite"/>
    </source>
</evidence>
<evidence type="ECO:0000313" key="2">
    <source>
        <dbReference type="EMBL" id="KAG9453303.1"/>
    </source>
</evidence>
<feature type="compositionally biased region" description="Polar residues" evidence="1">
    <location>
        <begin position="57"/>
        <end position="77"/>
    </location>
</feature>
<dbReference type="PANTHER" id="PTHR37721">
    <property type="entry name" value="OS05G0464200 PROTEIN"/>
    <property type="match status" value="1"/>
</dbReference>
<sequence length="77" mass="7875">MANEALDLSLPKKAAGNPYPRRGQIKAKIFGMIVKSVAALASSDGGSNRKRRGGGSDTSASITPVPSAYTSEGHSDA</sequence>
<reference evidence="2 3" key="1">
    <citation type="submission" date="2021-07" db="EMBL/GenBank/DDBJ databases">
        <title>The Aristolochia fimbriata genome: insights into angiosperm evolution, floral development and chemical biosynthesis.</title>
        <authorList>
            <person name="Jiao Y."/>
        </authorList>
    </citation>
    <scope>NUCLEOTIDE SEQUENCE [LARGE SCALE GENOMIC DNA]</scope>
    <source>
        <strain evidence="2">IBCAS-2021</strain>
        <tissue evidence="2">Leaf</tissue>
    </source>
</reference>
<comment type="caution">
    <text evidence="2">The sequence shown here is derived from an EMBL/GenBank/DDBJ whole genome shotgun (WGS) entry which is preliminary data.</text>
</comment>
<dbReference type="AlphaFoldDB" id="A0AAV7F186"/>